<proteinExistence type="inferred from homology"/>
<keyword evidence="5" id="KW-0378">Hydrolase</keyword>
<dbReference type="EMBL" id="CAXHTA020000015">
    <property type="protein sequence ID" value="CAL5225798.1"/>
    <property type="molecule type" value="Genomic_DNA"/>
</dbReference>
<dbReference type="InterPro" id="IPR020548">
    <property type="entry name" value="Fructose_bisphosphatase_AS"/>
</dbReference>
<dbReference type="Proteomes" id="UP001497392">
    <property type="component" value="Unassembled WGS sequence"/>
</dbReference>
<evidence type="ECO:0000256" key="7">
    <source>
        <dbReference type="ARBA" id="ARBA00023277"/>
    </source>
</evidence>
<organism evidence="10 11">
    <name type="scientific">Coccomyxa viridis</name>
    <dbReference type="NCBI Taxonomy" id="1274662"/>
    <lineage>
        <taxon>Eukaryota</taxon>
        <taxon>Viridiplantae</taxon>
        <taxon>Chlorophyta</taxon>
        <taxon>core chlorophytes</taxon>
        <taxon>Trebouxiophyceae</taxon>
        <taxon>Trebouxiophyceae incertae sedis</taxon>
        <taxon>Coccomyxaceae</taxon>
        <taxon>Coccomyxa</taxon>
    </lineage>
</organism>
<evidence type="ECO:0000256" key="3">
    <source>
        <dbReference type="ARBA" id="ARBA00010941"/>
    </source>
</evidence>
<evidence type="ECO:0000256" key="5">
    <source>
        <dbReference type="ARBA" id="ARBA00022801"/>
    </source>
</evidence>
<protein>
    <submittedName>
        <fullName evidence="10">G8574 protein</fullName>
    </submittedName>
</protein>
<dbReference type="Gene3D" id="3.30.540.10">
    <property type="entry name" value="Fructose-1,6-Bisphosphatase, subunit A, domain 1"/>
    <property type="match status" value="1"/>
</dbReference>
<name>A0ABP1G563_9CHLO</name>
<dbReference type="SUPFAM" id="SSF56655">
    <property type="entry name" value="Carbohydrate phosphatase"/>
    <property type="match status" value="1"/>
</dbReference>
<keyword evidence="7" id="KW-0119">Carbohydrate metabolism</keyword>
<dbReference type="Pfam" id="PF18913">
    <property type="entry name" value="FBPase_C"/>
    <property type="match status" value="1"/>
</dbReference>
<feature type="domain" description="Fructose-1-6-bisphosphatase class 1 C-terminal" evidence="9">
    <location>
        <begin position="253"/>
        <end position="376"/>
    </location>
</feature>
<feature type="domain" description="Fructose-1-6-bisphosphatase class I N-terminal" evidence="8">
    <location>
        <begin position="85"/>
        <end position="247"/>
    </location>
</feature>
<dbReference type="Gene3D" id="3.40.190.80">
    <property type="match status" value="1"/>
</dbReference>
<comment type="cofactor">
    <cofactor evidence="1">
        <name>Mg(2+)</name>
        <dbReference type="ChEBI" id="CHEBI:18420"/>
    </cofactor>
</comment>
<dbReference type="PRINTS" id="PR01958">
    <property type="entry name" value="S17BPHPHTASE"/>
</dbReference>
<evidence type="ECO:0000256" key="2">
    <source>
        <dbReference type="ARBA" id="ARBA00005215"/>
    </source>
</evidence>
<gene>
    <name evidence="10" type="primary">g8574</name>
    <name evidence="10" type="ORF">VP750_LOCUS7704</name>
</gene>
<comment type="similarity">
    <text evidence="3">Belongs to the FBPase class 1 family.</text>
</comment>
<evidence type="ECO:0000259" key="9">
    <source>
        <dbReference type="Pfam" id="PF18913"/>
    </source>
</evidence>
<dbReference type="HAMAP" id="MF_01855">
    <property type="entry name" value="FBPase_class1"/>
    <property type="match status" value="1"/>
</dbReference>
<accession>A0ABP1G563</accession>
<sequence>MAAQILKGSLAQASLASAARPAQQPKVQCFRPAFLGQAAAPARSSSFHGSAAFASLPRASTKAARRSALTTQAKIGDTLEEYLVQATDDAGLRQVLMSMSEAIRTIAFKVRTASCSAANCVNTFGDEQLAVDLLADKLLFEALKYSGKVKYACSEEVPEPVDLQGSGFSVAFDPLDGSSIVDTNFTVGTIFGIWPGDKLTGITGRDQAGAGMGIYGPRTVYVIALKDAPGCHEFLLQDDGKWLHVKETTEIGEGKMFSPGNLRATFDNPNYERLISHYIGEKYTLRYTGGMVPDVFQIIVKEKGVFTNVISPSTKAKLRILFEVAPLSLLVEKAGGFSSCDGLCVSGLDVEIKKHDQRTQICYGSKAEVQRFEEYMYGNSPRFAEMATDYHDKTGRAASGILTEYRLYDAEENQISLHTDLTRTRPLVWHGGQALPDPRVDKVDDRMPSVYAISAGTSYAQQLQQAHHLTVKHGFCTRYRRASPGRLTLVSPRAAFTIPVGTSQHLVIESQNDVSYHFGQSGDFVSNGIGHVYIINNAPQTPFKGKVIKNVPNNGLYGAGRLLVQNKGLMLWACDNPLPATIDKANATEKAVILAIAMQESDWMDARDIGTPPKWGDAENRTCLNACVGMLKKANGGSWPPADPRGPWIPAEDELRLVVGCLLRWFRGQVSPAQNNRTALKDTLNFLRGGSTAFDTNGEIHGSSLEVNTDDYLNAIASIYKELRWSANNWDDGMHMRPDPNRNGTESWDSNNLYVNQSRIWIDIPGI</sequence>
<dbReference type="PROSITE" id="PS00124">
    <property type="entry name" value="FBPASE"/>
    <property type="match status" value="1"/>
</dbReference>
<dbReference type="InterPro" id="IPR044015">
    <property type="entry name" value="FBPase_C_dom"/>
</dbReference>
<dbReference type="InterPro" id="IPR023079">
    <property type="entry name" value="SBPase"/>
</dbReference>
<reference evidence="10 11" key="1">
    <citation type="submission" date="2024-06" db="EMBL/GenBank/DDBJ databases">
        <authorList>
            <person name="Kraege A."/>
            <person name="Thomma B."/>
        </authorList>
    </citation>
    <scope>NUCLEOTIDE SEQUENCE [LARGE SCALE GENOMIC DNA]</scope>
</reference>
<comment type="pathway">
    <text evidence="2">Carbohydrate biosynthesis; Calvin cycle.</text>
</comment>
<evidence type="ECO:0000256" key="6">
    <source>
        <dbReference type="ARBA" id="ARBA00022842"/>
    </source>
</evidence>
<evidence type="ECO:0000256" key="4">
    <source>
        <dbReference type="ARBA" id="ARBA00022723"/>
    </source>
</evidence>
<keyword evidence="4" id="KW-0479">Metal-binding</keyword>
<comment type="caution">
    <text evidence="10">The sequence shown here is derived from an EMBL/GenBank/DDBJ whole genome shotgun (WGS) entry which is preliminary data.</text>
</comment>
<evidence type="ECO:0000256" key="1">
    <source>
        <dbReference type="ARBA" id="ARBA00001946"/>
    </source>
</evidence>
<dbReference type="InterPro" id="IPR000146">
    <property type="entry name" value="FBPase_class-1"/>
</dbReference>
<evidence type="ECO:0000313" key="11">
    <source>
        <dbReference type="Proteomes" id="UP001497392"/>
    </source>
</evidence>
<dbReference type="CDD" id="cd00354">
    <property type="entry name" value="FBPase"/>
    <property type="match status" value="1"/>
</dbReference>
<dbReference type="PANTHER" id="PTHR11556:SF35">
    <property type="entry name" value="SEDOHEPTULOSE-1,7-BISPHOSPHATASE, CHLOROPLASTIC"/>
    <property type="match status" value="1"/>
</dbReference>
<dbReference type="InterPro" id="IPR033391">
    <property type="entry name" value="FBPase_N"/>
</dbReference>
<dbReference type="Pfam" id="PF00316">
    <property type="entry name" value="FBPase"/>
    <property type="match status" value="1"/>
</dbReference>
<dbReference type="PANTHER" id="PTHR11556">
    <property type="entry name" value="FRUCTOSE-1,6-BISPHOSPHATASE-RELATED"/>
    <property type="match status" value="1"/>
</dbReference>
<keyword evidence="6" id="KW-0460">Magnesium</keyword>
<evidence type="ECO:0000259" key="8">
    <source>
        <dbReference type="Pfam" id="PF00316"/>
    </source>
</evidence>
<keyword evidence="11" id="KW-1185">Reference proteome</keyword>
<evidence type="ECO:0000313" key="10">
    <source>
        <dbReference type="EMBL" id="CAL5225798.1"/>
    </source>
</evidence>